<dbReference type="EMBL" id="JARBJD010000102">
    <property type="protein sequence ID" value="KAK2952554.1"/>
    <property type="molecule type" value="Genomic_DNA"/>
</dbReference>
<dbReference type="InterPro" id="IPR004088">
    <property type="entry name" value="KH_dom_type_1"/>
</dbReference>
<proteinExistence type="inferred from homology"/>
<feature type="domain" description="RRP4 S1" evidence="6">
    <location>
        <begin position="55"/>
        <end position="126"/>
    </location>
</feature>
<dbReference type="SUPFAM" id="SSF54791">
    <property type="entry name" value="Eukaryotic type KH-domain (KH-domain type I)"/>
    <property type="match status" value="1"/>
</dbReference>
<dbReference type="InterPro" id="IPR026699">
    <property type="entry name" value="Exosome_RNA_bind1/RRP40/RRP4"/>
</dbReference>
<dbReference type="CDD" id="cd05789">
    <property type="entry name" value="S1_Rrp4"/>
    <property type="match status" value="1"/>
</dbReference>
<dbReference type="InterPro" id="IPR012340">
    <property type="entry name" value="NA-bd_OB-fold"/>
</dbReference>
<reference evidence="7 8" key="1">
    <citation type="journal article" date="2022" name="bioRxiv">
        <title>Genomics of Preaxostyla Flagellates Illuminates Evolutionary Transitions and the Path Towards Mitochondrial Loss.</title>
        <authorList>
            <person name="Novak L.V.F."/>
            <person name="Treitli S.C."/>
            <person name="Pyrih J."/>
            <person name="Halakuc P."/>
            <person name="Pipaliya S.V."/>
            <person name="Vacek V."/>
            <person name="Brzon O."/>
            <person name="Soukal P."/>
            <person name="Eme L."/>
            <person name="Dacks J.B."/>
            <person name="Karnkowska A."/>
            <person name="Elias M."/>
            <person name="Hampl V."/>
        </authorList>
    </citation>
    <scope>NUCLEOTIDE SEQUENCE [LARGE SCALE GENOMIC DNA]</scope>
    <source>
        <strain evidence="7">NAU3</strain>
        <tissue evidence="7">Gut</tissue>
    </source>
</reference>
<gene>
    <name evidence="7" type="ORF">BLNAU_12520</name>
</gene>
<protein>
    <submittedName>
        <fullName evidence="7">Exosome complex component RRP4</fullName>
    </submittedName>
</protein>
<feature type="domain" description="K Homology" evidence="5">
    <location>
        <begin position="148"/>
        <end position="188"/>
    </location>
</feature>
<evidence type="ECO:0000256" key="3">
    <source>
        <dbReference type="ARBA" id="ARBA00022835"/>
    </source>
</evidence>
<evidence type="ECO:0000313" key="8">
    <source>
        <dbReference type="Proteomes" id="UP001281761"/>
    </source>
</evidence>
<name>A0ABQ9XP30_9EUKA</name>
<dbReference type="PANTHER" id="PTHR21321:SF4">
    <property type="entry name" value="EXOSOME COMPLEX COMPONENT RRP4"/>
    <property type="match status" value="1"/>
</dbReference>
<comment type="caution">
    <text evidence="7">The sequence shown here is derived from an EMBL/GenBank/DDBJ whole genome shotgun (WGS) entry which is preliminary data.</text>
</comment>
<comment type="similarity">
    <text evidence="2">Belongs to the RRP4 family.</text>
</comment>
<accession>A0ABQ9XP30</accession>
<dbReference type="Gene3D" id="2.40.50.140">
    <property type="entry name" value="Nucleic acid-binding proteins"/>
    <property type="match status" value="1"/>
</dbReference>
<dbReference type="Gene3D" id="2.40.50.100">
    <property type="match status" value="1"/>
</dbReference>
<dbReference type="InterPro" id="IPR048565">
    <property type="entry name" value="S1_RRP4"/>
</dbReference>
<dbReference type="SUPFAM" id="SSF50249">
    <property type="entry name" value="Nucleic acid-binding proteins"/>
    <property type="match status" value="1"/>
</dbReference>
<dbReference type="CDD" id="cd22525">
    <property type="entry name" value="KH-I_Rrp4_eukar"/>
    <property type="match status" value="1"/>
</dbReference>
<evidence type="ECO:0000313" key="7">
    <source>
        <dbReference type="EMBL" id="KAK2952554.1"/>
    </source>
</evidence>
<keyword evidence="8" id="KW-1185">Reference proteome</keyword>
<dbReference type="SUPFAM" id="SSF110324">
    <property type="entry name" value="Ribosomal L27 protein-like"/>
    <property type="match status" value="1"/>
</dbReference>
<sequence length="295" mass="32762">MSETIALPGEIIDETGDFVNGHGTRQTSRGIVSTILGTASLQNKFLSVKPLRTNYQGEVGDVVVGRVVEIVQHQWKIDVHSKLFAGIKLGAINLPGNELRIKDATDELNMRGFLQEGDLISAEVQKVHADGSLALHSRNLLYGRLENGILVKVASSLIVRTKQHFFTFSFGVKSIFGLNGYIWLSPSSDIDINQQLREDYAGASFIPRTSNVLSDSSALPFSPFERGTRLAMARLRNILLLMNSEWEPISPQVVEELFNFSHKQKLEVIDLLNDQIGHKLLTDFRAYRLSNAAST</sequence>
<dbReference type="InterPro" id="IPR036612">
    <property type="entry name" value="KH_dom_type_1_sf"/>
</dbReference>
<keyword evidence="3" id="KW-0271">Exosome</keyword>
<evidence type="ECO:0000256" key="2">
    <source>
        <dbReference type="ARBA" id="ARBA00009155"/>
    </source>
</evidence>
<evidence type="ECO:0000256" key="1">
    <source>
        <dbReference type="ARBA" id="ARBA00004123"/>
    </source>
</evidence>
<keyword evidence="4" id="KW-0694">RNA-binding</keyword>
<organism evidence="7 8">
    <name type="scientific">Blattamonas nauphoetae</name>
    <dbReference type="NCBI Taxonomy" id="2049346"/>
    <lineage>
        <taxon>Eukaryota</taxon>
        <taxon>Metamonada</taxon>
        <taxon>Preaxostyla</taxon>
        <taxon>Oxymonadida</taxon>
        <taxon>Blattamonas</taxon>
    </lineage>
</organism>
<comment type="subcellular location">
    <subcellularLocation>
        <location evidence="1">Nucleus</location>
    </subcellularLocation>
</comment>
<dbReference type="Pfam" id="PF15985">
    <property type="entry name" value="KH_6"/>
    <property type="match status" value="1"/>
</dbReference>
<evidence type="ECO:0000259" key="6">
    <source>
        <dbReference type="Pfam" id="PF21266"/>
    </source>
</evidence>
<dbReference type="PANTHER" id="PTHR21321">
    <property type="entry name" value="PNAS-3 RELATED"/>
    <property type="match status" value="1"/>
</dbReference>
<dbReference type="Proteomes" id="UP001281761">
    <property type="component" value="Unassembled WGS sequence"/>
</dbReference>
<dbReference type="Pfam" id="PF21266">
    <property type="entry name" value="S1_RRP4"/>
    <property type="match status" value="1"/>
</dbReference>
<evidence type="ECO:0000259" key="5">
    <source>
        <dbReference type="Pfam" id="PF15985"/>
    </source>
</evidence>
<evidence type="ECO:0000256" key="4">
    <source>
        <dbReference type="ARBA" id="ARBA00022884"/>
    </source>
</evidence>